<dbReference type="EMBL" id="LAZR01065726">
    <property type="protein sequence ID" value="KKK54959.1"/>
    <property type="molecule type" value="Genomic_DNA"/>
</dbReference>
<sequence length="75" mass="8611">MWISYYRENIQGDIVMAIREKYSHRIADAKKAKKRTEAEARQKTSDNISNAEQIAKLDAGGYRAIKERAKLKGLL</sequence>
<reference evidence="2" key="1">
    <citation type="journal article" date="2015" name="Nature">
        <title>Complex archaea that bridge the gap between prokaryotes and eukaryotes.</title>
        <authorList>
            <person name="Spang A."/>
            <person name="Saw J.H."/>
            <person name="Jorgensen S.L."/>
            <person name="Zaremba-Niedzwiedzka K."/>
            <person name="Martijn J."/>
            <person name="Lind A.E."/>
            <person name="van Eijk R."/>
            <person name="Schleper C."/>
            <person name="Guy L."/>
            <person name="Ettema T.J."/>
        </authorList>
    </citation>
    <scope>NUCLEOTIDE SEQUENCE</scope>
</reference>
<accession>A0A0F8YLC8</accession>
<proteinExistence type="predicted"/>
<gene>
    <name evidence="2" type="ORF">LCGC14_3079410</name>
</gene>
<dbReference type="AlphaFoldDB" id="A0A0F8YLC8"/>
<comment type="caution">
    <text evidence="2">The sequence shown here is derived from an EMBL/GenBank/DDBJ whole genome shotgun (WGS) entry which is preliminary data.</text>
</comment>
<name>A0A0F8YLC8_9ZZZZ</name>
<keyword evidence="1" id="KW-0175">Coiled coil</keyword>
<protein>
    <submittedName>
        <fullName evidence="2">Uncharacterized protein</fullName>
    </submittedName>
</protein>
<evidence type="ECO:0000256" key="1">
    <source>
        <dbReference type="SAM" id="Coils"/>
    </source>
</evidence>
<organism evidence="2">
    <name type="scientific">marine sediment metagenome</name>
    <dbReference type="NCBI Taxonomy" id="412755"/>
    <lineage>
        <taxon>unclassified sequences</taxon>
        <taxon>metagenomes</taxon>
        <taxon>ecological metagenomes</taxon>
    </lineage>
</organism>
<feature type="coiled-coil region" evidence="1">
    <location>
        <begin position="19"/>
        <end position="46"/>
    </location>
</feature>
<evidence type="ECO:0000313" key="2">
    <source>
        <dbReference type="EMBL" id="KKK54959.1"/>
    </source>
</evidence>